<evidence type="ECO:0000313" key="3">
    <source>
        <dbReference type="Proteomes" id="UP000823632"/>
    </source>
</evidence>
<evidence type="ECO:0000313" key="2">
    <source>
        <dbReference type="EMBL" id="MBO8431609.1"/>
    </source>
</evidence>
<accession>A0A9D9DUN5</accession>
<dbReference type="GO" id="GO:0030488">
    <property type="term" value="P:tRNA methylation"/>
    <property type="evidence" value="ECO:0007669"/>
    <property type="project" value="TreeGrafter"/>
</dbReference>
<dbReference type="Proteomes" id="UP000823632">
    <property type="component" value="Unassembled WGS sequence"/>
</dbReference>
<reference evidence="2" key="2">
    <citation type="journal article" date="2021" name="PeerJ">
        <title>Extensive microbial diversity within the chicken gut microbiome revealed by metagenomics and culture.</title>
        <authorList>
            <person name="Gilroy R."/>
            <person name="Ravi A."/>
            <person name="Getino M."/>
            <person name="Pursley I."/>
            <person name="Horton D.L."/>
            <person name="Alikhan N.F."/>
            <person name="Baker D."/>
            <person name="Gharbi K."/>
            <person name="Hall N."/>
            <person name="Watson M."/>
            <person name="Adriaenssens E.M."/>
            <person name="Foster-Nyarko E."/>
            <person name="Jarju S."/>
            <person name="Secka A."/>
            <person name="Antonio M."/>
            <person name="Oren A."/>
            <person name="Chaudhuri R.R."/>
            <person name="La Ragione R."/>
            <person name="Hildebrand F."/>
            <person name="Pallen M.J."/>
        </authorList>
    </citation>
    <scope>NUCLEOTIDE SEQUENCE</scope>
    <source>
        <strain evidence="2">10192</strain>
    </source>
</reference>
<dbReference type="InterPro" id="IPR025867">
    <property type="entry name" value="MnmE_helical"/>
</dbReference>
<evidence type="ECO:0000259" key="1">
    <source>
        <dbReference type="Pfam" id="PF12631"/>
    </source>
</evidence>
<dbReference type="Gene3D" id="1.20.120.430">
    <property type="entry name" value="tRNA modification GTPase MnmE domain 2"/>
    <property type="match status" value="1"/>
</dbReference>
<organism evidence="2 3">
    <name type="scientific">Candidatus Scatousia excrementipullorum</name>
    <dbReference type="NCBI Taxonomy" id="2840936"/>
    <lineage>
        <taxon>Bacteria</taxon>
        <taxon>Candidatus Scatousia</taxon>
    </lineage>
</organism>
<dbReference type="InterPro" id="IPR027368">
    <property type="entry name" value="MnmE_dom2"/>
</dbReference>
<dbReference type="PANTHER" id="PTHR42714:SF2">
    <property type="entry name" value="TRNA MODIFICATION GTPASE GTPBP3, MITOCHONDRIAL"/>
    <property type="match status" value="1"/>
</dbReference>
<feature type="domain" description="MnmE helical" evidence="1">
    <location>
        <begin position="2"/>
        <end position="93"/>
    </location>
</feature>
<reference evidence="2" key="1">
    <citation type="submission" date="2020-10" db="EMBL/GenBank/DDBJ databases">
        <authorList>
            <person name="Gilroy R."/>
        </authorList>
    </citation>
    <scope>NUCLEOTIDE SEQUENCE</scope>
    <source>
        <strain evidence="2">10192</strain>
    </source>
</reference>
<feature type="non-terminal residue" evidence="2">
    <location>
        <position position="1"/>
    </location>
</feature>
<dbReference type="Gene3D" id="3.40.50.300">
    <property type="entry name" value="P-loop containing nucleotide triphosphate hydrolases"/>
    <property type="match status" value="1"/>
</dbReference>
<dbReference type="AlphaFoldDB" id="A0A9D9DUN5"/>
<dbReference type="GO" id="GO:0005829">
    <property type="term" value="C:cytosol"/>
    <property type="evidence" value="ECO:0007669"/>
    <property type="project" value="TreeGrafter"/>
</dbReference>
<gene>
    <name evidence="2" type="ORF">IAC76_09505</name>
</gene>
<dbReference type="PANTHER" id="PTHR42714">
    <property type="entry name" value="TRNA MODIFICATION GTPASE GTPBP3"/>
    <property type="match status" value="1"/>
</dbReference>
<dbReference type="SUPFAM" id="SSF116878">
    <property type="entry name" value="TrmE connector domain"/>
    <property type="match status" value="1"/>
</dbReference>
<name>A0A9D9DUN5_9BACT</name>
<proteinExistence type="predicted"/>
<dbReference type="Pfam" id="PF12631">
    <property type="entry name" value="MnmE_helical"/>
    <property type="match status" value="1"/>
</dbReference>
<dbReference type="EMBL" id="JADIND010000212">
    <property type="protein sequence ID" value="MBO8431609.1"/>
    <property type="molecule type" value="Genomic_DNA"/>
</dbReference>
<protein>
    <submittedName>
        <fullName evidence="2">tRNA uridine-5-carboxymethylaminomethyl(34) synthesis GTPase MnmE</fullName>
    </submittedName>
</protein>
<comment type="caution">
    <text evidence="2">The sequence shown here is derived from an EMBL/GenBank/DDBJ whole genome shotgun (WGS) entry which is preliminary data.</text>
</comment>
<dbReference type="GO" id="GO:0002098">
    <property type="term" value="P:tRNA wobble uridine modification"/>
    <property type="evidence" value="ECO:0007669"/>
    <property type="project" value="TreeGrafter"/>
</dbReference>
<dbReference type="InterPro" id="IPR027417">
    <property type="entry name" value="P-loop_NTPase"/>
</dbReference>
<sequence>VENGSGIEELKNKIKEIVCNFSFEDTEFITNTRQQDCLEKCRESLLNALNAAKIHELQDLISIDLKSALLYLDEITGEVITDEILENIFSHFCIGK</sequence>